<keyword evidence="1" id="KW-0175">Coiled coil</keyword>
<accession>A0A6S6SHG2</accession>
<evidence type="ECO:0000256" key="1">
    <source>
        <dbReference type="SAM" id="Coils"/>
    </source>
</evidence>
<gene>
    <name evidence="2" type="ORF">HELGO_WM12468</name>
</gene>
<reference evidence="2" key="1">
    <citation type="submission" date="2020-01" db="EMBL/GenBank/DDBJ databases">
        <authorList>
            <person name="Meier V. D."/>
            <person name="Meier V D."/>
        </authorList>
    </citation>
    <scope>NUCLEOTIDE SEQUENCE</scope>
    <source>
        <strain evidence="2">HLG_WM_MAG_02</strain>
    </source>
</reference>
<dbReference type="EMBL" id="CACVAZ010000033">
    <property type="protein sequence ID" value="CAA6806846.1"/>
    <property type="molecule type" value="Genomic_DNA"/>
</dbReference>
<organism evidence="2">
    <name type="scientific">uncultured Sulfurovum sp</name>
    <dbReference type="NCBI Taxonomy" id="269237"/>
    <lineage>
        <taxon>Bacteria</taxon>
        <taxon>Pseudomonadati</taxon>
        <taxon>Campylobacterota</taxon>
        <taxon>Epsilonproteobacteria</taxon>
        <taxon>Campylobacterales</taxon>
        <taxon>Sulfurovaceae</taxon>
        <taxon>Sulfurovum</taxon>
        <taxon>environmental samples</taxon>
    </lineage>
</organism>
<dbReference type="AlphaFoldDB" id="A0A6S6SHG2"/>
<name>A0A6S6SHG2_9BACT</name>
<proteinExistence type="predicted"/>
<protein>
    <recommendedName>
        <fullName evidence="3">Portal protein</fullName>
    </recommendedName>
</protein>
<evidence type="ECO:0000313" key="2">
    <source>
        <dbReference type="EMBL" id="CAA6806846.1"/>
    </source>
</evidence>
<dbReference type="InterPro" id="IPR032427">
    <property type="entry name" value="P22_portal"/>
</dbReference>
<dbReference type="Pfam" id="PF16510">
    <property type="entry name" value="P22_portal"/>
    <property type="match status" value="2"/>
</dbReference>
<feature type="coiled-coil region" evidence="1">
    <location>
        <begin position="528"/>
        <end position="557"/>
    </location>
</feature>
<evidence type="ECO:0008006" key="3">
    <source>
        <dbReference type="Google" id="ProtNLM"/>
    </source>
</evidence>
<sequence length="564" mass="64916">MNQVTLLTYLKKIFDESLRLSEGSRREARRAYEYLEGNQLPHDVKAVLAERGQPERWENIFSEMDSSIEGMKLMTKQEINVHPRNADDAERASIITKLLRTALDSTEWWANKNRADMDLRLAGFCAMESTVSPLNEYDAKGKQLYELNHTHLPALECFIDMYARKPDMSDMRYFHHSRLVFKDHLVQLFGREAEKLSADKSDMSRVTRTWYKDATGQRRIAIWADNALLEDKPMPYSKLERFNVAVRKLKYTQQKEYFGMYRDIFPFQDQINNIMLRLINMLGSTKMLVEASAVDDIDRFQSEYSLDNSVTKVNDGTLKEGRLKEISTRNDIAQLMQLVQNERAKAFKVMGVNPELMGSSTTRQSGVALEIKQNAGLIGLQKFMTVSTEADRDTAEISTKEIEEYFTAEQVFSITDIDGKRENFVINDYERDTQGRMIYIKGQAKQKNILSTNRYDFVLESVPFNRGGANEKMKSWAEVMKILDPTVAQALVPSMLRDVDSHQAKEAQRVMDELANKASETPTEPSQVEQLQLQDMMLELQKKQAQIEEMMSKANLNNAKAEIA</sequence>